<organism evidence="2 3">
    <name type="scientific">Trichoderma harzianum CBS 226.95</name>
    <dbReference type="NCBI Taxonomy" id="983964"/>
    <lineage>
        <taxon>Eukaryota</taxon>
        <taxon>Fungi</taxon>
        <taxon>Dikarya</taxon>
        <taxon>Ascomycota</taxon>
        <taxon>Pezizomycotina</taxon>
        <taxon>Sordariomycetes</taxon>
        <taxon>Hypocreomycetidae</taxon>
        <taxon>Hypocreales</taxon>
        <taxon>Hypocreaceae</taxon>
        <taxon>Trichoderma</taxon>
    </lineage>
</organism>
<evidence type="ECO:0000313" key="2">
    <source>
        <dbReference type="EMBL" id="PTB59590.1"/>
    </source>
</evidence>
<dbReference type="AlphaFoldDB" id="A0A2T4ARC6"/>
<evidence type="ECO:0000313" key="3">
    <source>
        <dbReference type="Proteomes" id="UP000241690"/>
    </source>
</evidence>
<dbReference type="RefSeq" id="XP_024779267.1">
    <property type="nucleotide sequence ID" value="XM_024914201.1"/>
</dbReference>
<feature type="region of interest" description="Disordered" evidence="1">
    <location>
        <begin position="69"/>
        <end position="97"/>
    </location>
</feature>
<reference evidence="2 3" key="1">
    <citation type="submission" date="2016-07" db="EMBL/GenBank/DDBJ databases">
        <title>Multiple horizontal gene transfer events from other fungi enriched the ability of initially mycotrophic Trichoderma (Ascomycota) to feed on dead plant biomass.</title>
        <authorList>
            <consortium name="DOE Joint Genome Institute"/>
            <person name="Aerts A."/>
            <person name="Atanasova L."/>
            <person name="Chenthamara K."/>
            <person name="Zhang J."/>
            <person name="Grujic M."/>
            <person name="Henrissat B."/>
            <person name="Kuo A."/>
            <person name="Salamov A."/>
            <person name="Lipzen A."/>
            <person name="Labutti K."/>
            <person name="Barry K."/>
            <person name="Miao Y."/>
            <person name="Rahimi M.J."/>
            <person name="Shen Q."/>
            <person name="Grigoriev I.V."/>
            <person name="Kubicek C.P."/>
            <person name="Druzhinina I.S."/>
        </authorList>
    </citation>
    <scope>NUCLEOTIDE SEQUENCE [LARGE SCALE GENOMIC DNA]</scope>
    <source>
        <strain evidence="2 3">CBS 226.95</strain>
    </source>
</reference>
<dbReference type="EMBL" id="KZ679676">
    <property type="protein sequence ID" value="PTB59590.1"/>
    <property type="molecule type" value="Genomic_DNA"/>
</dbReference>
<accession>A0A2T4ARC6</accession>
<name>A0A2T4ARC6_TRIHA</name>
<sequence>MHIQLELRAYRRKPIPLISLGPTSLRIRKKTFRLLADSLQNRTSGENRQVSSVSPNVAISIPVITNTPKCKTQKPLTPGSQPTKCFPPLRAQRRYRR</sequence>
<protein>
    <submittedName>
        <fullName evidence="2">Uncharacterized protein</fullName>
    </submittedName>
</protein>
<evidence type="ECO:0000256" key="1">
    <source>
        <dbReference type="SAM" id="MobiDB-lite"/>
    </source>
</evidence>
<keyword evidence="3" id="KW-1185">Reference proteome</keyword>
<proteinExistence type="predicted"/>
<gene>
    <name evidence="2" type="ORF">M431DRAFT_308263</name>
</gene>
<dbReference type="Proteomes" id="UP000241690">
    <property type="component" value="Unassembled WGS sequence"/>
</dbReference>
<feature type="compositionally biased region" description="Polar residues" evidence="1">
    <location>
        <begin position="69"/>
        <end position="83"/>
    </location>
</feature>
<dbReference type="GeneID" id="36622766"/>